<evidence type="ECO:0008006" key="3">
    <source>
        <dbReference type="Google" id="ProtNLM"/>
    </source>
</evidence>
<keyword evidence="2" id="KW-1185">Reference proteome</keyword>
<dbReference type="Proteomes" id="UP001290455">
    <property type="component" value="Unassembled WGS sequence"/>
</dbReference>
<reference evidence="1 2" key="1">
    <citation type="submission" date="2023-11" db="EMBL/GenBank/DDBJ databases">
        <title>Bacillus jintuensis, isolated from a mudflat on the Beibu Gulf coast.</title>
        <authorList>
            <person name="Li M."/>
        </authorList>
    </citation>
    <scope>NUCLEOTIDE SEQUENCE [LARGE SCALE GENOMIC DNA]</scope>
    <source>
        <strain evidence="1 2">31A1R</strain>
    </source>
</reference>
<organism evidence="1 2">
    <name type="scientific">Robertmurraya mangrovi</name>
    <dbReference type="NCBI Taxonomy" id="3098077"/>
    <lineage>
        <taxon>Bacteria</taxon>
        <taxon>Bacillati</taxon>
        <taxon>Bacillota</taxon>
        <taxon>Bacilli</taxon>
        <taxon>Bacillales</taxon>
        <taxon>Bacillaceae</taxon>
        <taxon>Robertmurraya</taxon>
    </lineage>
</organism>
<name>A0ABU5IZC4_9BACI</name>
<proteinExistence type="predicted"/>
<accession>A0ABU5IZC4</accession>
<evidence type="ECO:0000313" key="1">
    <source>
        <dbReference type="EMBL" id="MDZ5472471.1"/>
    </source>
</evidence>
<dbReference type="EMBL" id="JAXOFX010000007">
    <property type="protein sequence ID" value="MDZ5472471.1"/>
    <property type="molecule type" value="Genomic_DNA"/>
</dbReference>
<sequence>MTLFGGLLKRFEKQCETSDNHKDESLQTRYYKGNLNQLFTTVEEIFNNDKQAKVVNSAKEHGELAIEVNRGRKIFMIITIITVKPYQTAVDINASTESGSLTGVYGQLKEEILRFYQKLDQKSTYIGSGKNV</sequence>
<protein>
    <recommendedName>
        <fullName evidence="3">Cytosolic protein</fullName>
    </recommendedName>
</protein>
<gene>
    <name evidence="1" type="ORF">SM124_11995</name>
</gene>
<dbReference type="RefSeq" id="WP_322446774.1">
    <property type="nucleotide sequence ID" value="NZ_JAXOFX010000007.1"/>
</dbReference>
<comment type="caution">
    <text evidence="1">The sequence shown here is derived from an EMBL/GenBank/DDBJ whole genome shotgun (WGS) entry which is preliminary data.</text>
</comment>
<evidence type="ECO:0000313" key="2">
    <source>
        <dbReference type="Proteomes" id="UP001290455"/>
    </source>
</evidence>